<dbReference type="PROSITE" id="PS51186">
    <property type="entry name" value="GNAT"/>
    <property type="match status" value="1"/>
</dbReference>
<dbReference type="InterPro" id="IPR000182">
    <property type="entry name" value="GNAT_dom"/>
</dbReference>
<proteinExistence type="predicted"/>
<dbReference type="RefSeq" id="XP_044549846.1">
    <property type="nucleotide sequence ID" value="XM_044692483.1"/>
</dbReference>
<reference evidence="3 4" key="1">
    <citation type="journal article" date="2018" name="BMC Genomics">
        <title>The genome of Naegleria lovaniensis, the basis for a comparative approach to unravel pathogenicity factors of the human pathogenic amoeba N. fowleri.</title>
        <authorList>
            <person name="Liechti N."/>
            <person name="Schurch N."/>
            <person name="Bruggmann R."/>
            <person name="Wittwer M."/>
        </authorList>
    </citation>
    <scope>NUCLEOTIDE SEQUENCE [LARGE SCALE GENOMIC DNA]</scope>
    <source>
        <strain evidence="3 4">ATCC 30569</strain>
    </source>
</reference>
<evidence type="ECO:0000259" key="2">
    <source>
        <dbReference type="PROSITE" id="PS51186"/>
    </source>
</evidence>
<accession>A0AA88KKK0</accession>
<dbReference type="SUPFAM" id="SSF55729">
    <property type="entry name" value="Acyl-CoA N-acyltransferases (Nat)"/>
    <property type="match status" value="1"/>
</dbReference>
<dbReference type="GeneID" id="68095457"/>
<dbReference type="Pfam" id="PF00583">
    <property type="entry name" value="Acetyltransf_1"/>
    <property type="match status" value="1"/>
</dbReference>
<feature type="transmembrane region" description="Helical" evidence="1">
    <location>
        <begin position="310"/>
        <end position="333"/>
    </location>
</feature>
<dbReference type="AlphaFoldDB" id="A0AA88KKK0"/>
<feature type="domain" description="N-acetyltransferase" evidence="2">
    <location>
        <begin position="147"/>
        <end position="293"/>
    </location>
</feature>
<comment type="caution">
    <text evidence="3">The sequence shown here is derived from an EMBL/GenBank/DDBJ whole genome shotgun (WGS) entry which is preliminary data.</text>
</comment>
<sequence>MDEKHLVMDSIFDLNRITANTCFPKLLKLHETQNESLYSFRKGVEVLTMPDIYYVIKDTFRPKTKPHDNNRHDEPLVPMVLINDIRKQAHKAPVYVFLPDYENNCMDNNENYLKYIRKLEKEFNFKEELLEQVVNGESVVLAEGSDFILKTLDTPQEAVEIAETYIEAFDSIQLEEEESEYYLDYPTKSEFYHWLVVKQNGRVVSCGQLIKGQHCASLFTIVTRPGAQKRGFATLIVSLLMKIARMNGYKYCVLHATRLGKPIYEKLGFEYLFDMQILEVTEASNNLVDKTLGVLGFNDMDFKHNHPYRYYGRMGLLATGALAMTAVGALSLYKHLSSWFSK</sequence>
<dbReference type="EMBL" id="PYSW02000017">
    <property type="protein sequence ID" value="KAG2385853.1"/>
    <property type="molecule type" value="Genomic_DNA"/>
</dbReference>
<keyword evidence="4" id="KW-1185">Reference proteome</keyword>
<protein>
    <recommendedName>
        <fullName evidence="2">N-acetyltransferase domain-containing protein</fullName>
    </recommendedName>
</protein>
<evidence type="ECO:0000313" key="4">
    <source>
        <dbReference type="Proteomes" id="UP000816034"/>
    </source>
</evidence>
<evidence type="ECO:0000256" key="1">
    <source>
        <dbReference type="SAM" id="Phobius"/>
    </source>
</evidence>
<name>A0AA88KKK0_NAELO</name>
<dbReference type="Gene3D" id="3.40.630.30">
    <property type="match status" value="1"/>
</dbReference>
<keyword evidence="1" id="KW-0472">Membrane</keyword>
<keyword evidence="1" id="KW-0812">Transmembrane</keyword>
<gene>
    <name evidence="3" type="ORF">C9374_003002</name>
</gene>
<dbReference type="Proteomes" id="UP000816034">
    <property type="component" value="Unassembled WGS sequence"/>
</dbReference>
<dbReference type="InterPro" id="IPR016181">
    <property type="entry name" value="Acyl_CoA_acyltransferase"/>
</dbReference>
<organism evidence="3 4">
    <name type="scientific">Naegleria lovaniensis</name>
    <name type="common">Amoeba</name>
    <dbReference type="NCBI Taxonomy" id="51637"/>
    <lineage>
        <taxon>Eukaryota</taxon>
        <taxon>Discoba</taxon>
        <taxon>Heterolobosea</taxon>
        <taxon>Tetramitia</taxon>
        <taxon>Eutetramitia</taxon>
        <taxon>Vahlkampfiidae</taxon>
        <taxon>Naegleria</taxon>
    </lineage>
</organism>
<dbReference type="GO" id="GO:0016747">
    <property type="term" value="F:acyltransferase activity, transferring groups other than amino-acyl groups"/>
    <property type="evidence" value="ECO:0007669"/>
    <property type="project" value="InterPro"/>
</dbReference>
<evidence type="ECO:0000313" key="3">
    <source>
        <dbReference type="EMBL" id="KAG2385853.1"/>
    </source>
</evidence>
<keyword evidence="1" id="KW-1133">Transmembrane helix</keyword>